<evidence type="ECO:0000313" key="3">
    <source>
        <dbReference type="Proteomes" id="UP000266067"/>
    </source>
</evidence>
<dbReference type="AlphaFoldDB" id="A0A3A1N7J9"/>
<gene>
    <name evidence="2" type="ORF">D2V08_12590</name>
</gene>
<keyword evidence="1" id="KW-0812">Transmembrane</keyword>
<keyword evidence="1" id="KW-0472">Membrane</keyword>
<keyword evidence="1" id="KW-1133">Transmembrane helix</keyword>
<protein>
    <submittedName>
        <fullName evidence="2">Riboflavin synthase subunit beta</fullName>
    </submittedName>
</protein>
<keyword evidence="3" id="KW-1185">Reference proteome</keyword>
<dbReference type="EMBL" id="QXFH01000074">
    <property type="protein sequence ID" value="RIV32544.1"/>
    <property type="molecule type" value="Genomic_DNA"/>
</dbReference>
<dbReference type="OrthoDB" id="1139505at2"/>
<accession>A0A3A1N7J9</accession>
<sequence>MRNPLKLRKNRSYDYTPRYYKGEGNPYKIEHKLDKFRTTAHSTKGLKNKFTSAMDDLQTEGDKNLKLRFWIIVAVLLLLFLFIIDFDLSIFVNP</sequence>
<organism evidence="2 3">
    <name type="scientific">Flagellimonas lutimaris</name>
    <dbReference type="NCBI Taxonomy" id="475082"/>
    <lineage>
        <taxon>Bacteria</taxon>
        <taxon>Pseudomonadati</taxon>
        <taxon>Bacteroidota</taxon>
        <taxon>Flavobacteriia</taxon>
        <taxon>Flavobacteriales</taxon>
        <taxon>Flavobacteriaceae</taxon>
        <taxon>Flagellimonas</taxon>
    </lineage>
</organism>
<proteinExistence type="predicted"/>
<evidence type="ECO:0000256" key="1">
    <source>
        <dbReference type="SAM" id="Phobius"/>
    </source>
</evidence>
<dbReference type="Proteomes" id="UP000266067">
    <property type="component" value="Unassembled WGS sequence"/>
</dbReference>
<evidence type="ECO:0000313" key="2">
    <source>
        <dbReference type="EMBL" id="RIV32544.1"/>
    </source>
</evidence>
<dbReference type="RefSeq" id="WP_119608515.1">
    <property type="nucleotide sequence ID" value="NZ_JBNPYE010000003.1"/>
</dbReference>
<name>A0A3A1N7J9_9FLAO</name>
<comment type="caution">
    <text evidence="2">The sequence shown here is derived from an EMBL/GenBank/DDBJ whole genome shotgun (WGS) entry which is preliminary data.</text>
</comment>
<feature type="transmembrane region" description="Helical" evidence="1">
    <location>
        <begin position="69"/>
        <end position="92"/>
    </location>
</feature>
<reference evidence="2 3" key="1">
    <citation type="submission" date="2018-08" db="EMBL/GenBank/DDBJ databases">
        <title>Proposal of Muricauda 72 sp.nov. and Muricauda NH166 sp.nov., isolated from seawater.</title>
        <authorList>
            <person name="Cheng H."/>
            <person name="Wu Y.-H."/>
            <person name="Guo L.-L."/>
            <person name="Xu X.-W."/>
        </authorList>
    </citation>
    <scope>NUCLEOTIDE SEQUENCE [LARGE SCALE GENOMIC DNA]</scope>
    <source>
        <strain evidence="2 3">KCTC 22173</strain>
    </source>
</reference>